<dbReference type="GO" id="GO:0005886">
    <property type="term" value="C:plasma membrane"/>
    <property type="evidence" value="ECO:0007669"/>
    <property type="project" value="UniProtKB-SubCell"/>
</dbReference>
<keyword evidence="4 9" id="KW-0997">Cell inner membrane</keyword>
<protein>
    <recommendedName>
        <fullName evidence="9">TRAP transporter small permease protein</fullName>
    </recommendedName>
</protein>
<dbReference type="AlphaFoldDB" id="A0A3N2R8H1"/>
<dbReference type="EMBL" id="RDRB01000002">
    <property type="protein sequence ID" value="ROU03681.1"/>
    <property type="molecule type" value="Genomic_DNA"/>
</dbReference>
<evidence type="ECO:0000259" key="11">
    <source>
        <dbReference type="Pfam" id="PF04290"/>
    </source>
</evidence>
<feature type="domain" description="Tripartite ATP-independent periplasmic transporters DctQ component" evidence="11">
    <location>
        <begin position="50"/>
        <end position="177"/>
    </location>
</feature>
<evidence type="ECO:0000256" key="3">
    <source>
        <dbReference type="ARBA" id="ARBA00022475"/>
    </source>
</evidence>
<accession>A0A3N2R8H1</accession>
<evidence type="ECO:0000256" key="1">
    <source>
        <dbReference type="ARBA" id="ARBA00004429"/>
    </source>
</evidence>
<feature type="transmembrane region" description="Helical" evidence="9">
    <location>
        <begin position="78"/>
        <end position="95"/>
    </location>
</feature>
<evidence type="ECO:0000313" key="12">
    <source>
        <dbReference type="EMBL" id="ROU03681.1"/>
    </source>
</evidence>
<keyword evidence="6 9" id="KW-1133">Transmembrane helix</keyword>
<dbReference type="GO" id="GO:0022857">
    <property type="term" value="F:transmembrane transporter activity"/>
    <property type="evidence" value="ECO:0007669"/>
    <property type="project" value="UniProtKB-UniRule"/>
</dbReference>
<keyword evidence="13" id="KW-1185">Reference proteome</keyword>
<comment type="similarity">
    <text evidence="8 9">Belongs to the TRAP transporter small permease family.</text>
</comment>
<evidence type="ECO:0000313" key="13">
    <source>
        <dbReference type="Proteomes" id="UP000268016"/>
    </source>
</evidence>
<evidence type="ECO:0000256" key="10">
    <source>
        <dbReference type="SAM" id="MobiDB-lite"/>
    </source>
</evidence>
<evidence type="ECO:0000256" key="4">
    <source>
        <dbReference type="ARBA" id="ARBA00022519"/>
    </source>
</evidence>
<dbReference type="Pfam" id="PF04290">
    <property type="entry name" value="DctQ"/>
    <property type="match status" value="1"/>
</dbReference>
<gene>
    <name evidence="12" type="ORF">EAT49_05130</name>
</gene>
<sequence length="188" mass="20250">MTERDTTSGQALPQAGPRGLAPAVLRPATRLDEGLARAEAGLGALVLLALIVVLTLQVASRQLPFFVITWTEETSRLLFGWLAFLGTAFAFQRNAHISISLLVDRAPRRLRAGAEMVVRVLIVGFAAIMLYYGLRLCLSTRMVTTVLRLPMWVAYAAIPAGGALMIVHGLVAMLRLVVTGSAAREAAR</sequence>
<organism evidence="12 13">
    <name type="scientific">Histidinibacterium lentulum</name>
    <dbReference type="NCBI Taxonomy" id="2480588"/>
    <lineage>
        <taxon>Bacteria</taxon>
        <taxon>Pseudomonadati</taxon>
        <taxon>Pseudomonadota</taxon>
        <taxon>Alphaproteobacteria</taxon>
        <taxon>Rhodobacterales</taxon>
        <taxon>Paracoccaceae</taxon>
        <taxon>Histidinibacterium</taxon>
    </lineage>
</organism>
<comment type="function">
    <text evidence="9">Part of the tripartite ATP-independent periplasmic (TRAP) transport system.</text>
</comment>
<feature type="transmembrane region" description="Helical" evidence="9">
    <location>
        <begin position="116"/>
        <end position="134"/>
    </location>
</feature>
<dbReference type="RefSeq" id="WP_123641216.1">
    <property type="nucleotide sequence ID" value="NZ_ML119082.1"/>
</dbReference>
<evidence type="ECO:0000256" key="2">
    <source>
        <dbReference type="ARBA" id="ARBA00022448"/>
    </source>
</evidence>
<dbReference type="Proteomes" id="UP000268016">
    <property type="component" value="Unassembled WGS sequence"/>
</dbReference>
<dbReference type="GO" id="GO:0015740">
    <property type="term" value="P:C4-dicarboxylate transport"/>
    <property type="evidence" value="ECO:0007669"/>
    <property type="project" value="TreeGrafter"/>
</dbReference>
<dbReference type="InterPro" id="IPR007387">
    <property type="entry name" value="TRAP_DctQ"/>
</dbReference>
<comment type="caution">
    <text evidence="12">The sequence shown here is derived from an EMBL/GenBank/DDBJ whole genome shotgun (WGS) entry which is preliminary data.</text>
</comment>
<reference evidence="12 13" key="1">
    <citation type="submission" date="2018-10" db="EMBL/GenBank/DDBJ databases">
        <title>Histidinibacterium lentulum gen. nov., sp. nov., a marine bacterium from the culture broth of Picochlorum sp. 122.</title>
        <authorList>
            <person name="Wang G."/>
        </authorList>
    </citation>
    <scope>NUCLEOTIDE SEQUENCE [LARGE SCALE GENOMIC DNA]</scope>
    <source>
        <strain evidence="12 13">B17</strain>
    </source>
</reference>
<evidence type="ECO:0000256" key="9">
    <source>
        <dbReference type="RuleBase" id="RU369079"/>
    </source>
</evidence>
<comment type="subcellular location">
    <subcellularLocation>
        <location evidence="1 9">Cell inner membrane</location>
        <topology evidence="1 9">Multi-pass membrane protein</topology>
    </subcellularLocation>
</comment>
<feature type="region of interest" description="Disordered" evidence="10">
    <location>
        <begin position="1"/>
        <end position="20"/>
    </location>
</feature>
<evidence type="ECO:0000256" key="5">
    <source>
        <dbReference type="ARBA" id="ARBA00022692"/>
    </source>
</evidence>
<evidence type="ECO:0000256" key="6">
    <source>
        <dbReference type="ARBA" id="ARBA00022989"/>
    </source>
</evidence>
<dbReference type="PANTHER" id="PTHR35011:SF11">
    <property type="entry name" value="TRAP TRANSPORTER SMALL PERMEASE PROTEIN"/>
    <property type="match status" value="1"/>
</dbReference>
<evidence type="ECO:0000256" key="8">
    <source>
        <dbReference type="ARBA" id="ARBA00038436"/>
    </source>
</evidence>
<feature type="transmembrane region" description="Helical" evidence="9">
    <location>
        <begin position="154"/>
        <end position="178"/>
    </location>
</feature>
<keyword evidence="5 9" id="KW-0812">Transmembrane</keyword>
<keyword evidence="7 9" id="KW-0472">Membrane</keyword>
<name>A0A3N2R8H1_9RHOB</name>
<dbReference type="OrthoDB" id="4964541at2"/>
<dbReference type="PANTHER" id="PTHR35011">
    <property type="entry name" value="2,3-DIKETO-L-GULONATE TRAP TRANSPORTER SMALL PERMEASE PROTEIN YIAM"/>
    <property type="match status" value="1"/>
</dbReference>
<feature type="transmembrane region" description="Helical" evidence="9">
    <location>
        <begin position="40"/>
        <end position="58"/>
    </location>
</feature>
<comment type="subunit">
    <text evidence="9">The complex comprises the extracytoplasmic solute receptor protein and the two transmembrane proteins.</text>
</comment>
<keyword evidence="3" id="KW-1003">Cell membrane</keyword>
<dbReference type="InterPro" id="IPR055348">
    <property type="entry name" value="DctQ"/>
</dbReference>
<keyword evidence="2 9" id="KW-0813">Transport</keyword>
<evidence type="ECO:0000256" key="7">
    <source>
        <dbReference type="ARBA" id="ARBA00023136"/>
    </source>
</evidence>
<proteinExistence type="inferred from homology"/>